<dbReference type="EMBL" id="JACJSG010000116">
    <property type="protein sequence ID" value="MBD2505676.1"/>
    <property type="molecule type" value="Genomic_DNA"/>
</dbReference>
<dbReference type="Proteomes" id="UP000661112">
    <property type="component" value="Unassembled WGS sequence"/>
</dbReference>
<gene>
    <name evidence="1" type="ORF">H6G83_34670</name>
</gene>
<comment type="caution">
    <text evidence="1">The sequence shown here is derived from an EMBL/GenBank/DDBJ whole genome shotgun (WGS) entry which is preliminary data.</text>
</comment>
<evidence type="ECO:0000313" key="1">
    <source>
        <dbReference type="EMBL" id="MBD2505676.1"/>
    </source>
</evidence>
<organism evidence="1 2">
    <name type="scientific">Anabaena azotica FACHB-119</name>
    <dbReference type="NCBI Taxonomy" id="947527"/>
    <lineage>
        <taxon>Bacteria</taxon>
        <taxon>Bacillati</taxon>
        <taxon>Cyanobacteriota</taxon>
        <taxon>Cyanophyceae</taxon>
        <taxon>Nostocales</taxon>
        <taxon>Nostocaceae</taxon>
        <taxon>Anabaena</taxon>
        <taxon>Anabaena azotica</taxon>
    </lineage>
</organism>
<accession>A0ABR8DGD1</accession>
<sequence>MSDNIKLKAVPQRYRSSRVQAYEVYGGYEIIIICYPIEPEGEDRYFFYIQNGQSEVVGDNSKGYGERCSEDALYQAKEYIDILNIPV</sequence>
<protein>
    <submittedName>
        <fullName evidence="1">Uncharacterized protein</fullName>
    </submittedName>
</protein>
<reference evidence="1 2" key="1">
    <citation type="journal article" date="2020" name="ISME J.">
        <title>Comparative genomics reveals insights into cyanobacterial evolution and habitat adaptation.</title>
        <authorList>
            <person name="Chen M.Y."/>
            <person name="Teng W.K."/>
            <person name="Zhao L."/>
            <person name="Hu C.X."/>
            <person name="Zhou Y.K."/>
            <person name="Han B.P."/>
            <person name="Song L.R."/>
            <person name="Shu W.S."/>
        </authorList>
    </citation>
    <scope>NUCLEOTIDE SEQUENCE [LARGE SCALE GENOMIC DNA]</scope>
    <source>
        <strain evidence="1 2">FACHB-119</strain>
    </source>
</reference>
<evidence type="ECO:0000313" key="2">
    <source>
        <dbReference type="Proteomes" id="UP000661112"/>
    </source>
</evidence>
<name>A0ABR8DGD1_9NOST</name>
<keyword evidence="2" id="KW-1185">Reference proteome</keyword>
<dbReference type="RefSeq" id="WP_190480700.1">
    <property type="nucleotide sequence ID" value="NZ_JACJSG010000116.1"/>
</dbReference>
<proteinExistence type="predicted"/>